<evidence type="ECO:0000313" key="2">
    <source>
        <dbReference type="Proteomes" id="UP000308744"/>
    </source>
</evidence>
<organism evidence="1 2">
    <name type="scientific">Lysinibacillus mangiferihumi</name>
    <dbReference type="NCBI Taxonomy" id="1130819"/>
    <lineage>
        <taxon>Bacteria</taxon>
        <taxon>Bacillati</taxon>
        <taxon>Bacillota</taxon>
        <taxon>Bacilli</taxon>
        <taxon>Bacillales</taxon>
        <taxon>Bacillaceae</taxon>
        <taxon>Lysinibacillus</taxon>
    </lineage>
</organism>
<comment type="caution">
    <text evidence="1">The sequence shown here is derived from an EMBL/GenBank/DDBJ whole genome shotgun (WGS) entry which is preliminary data.</text>
</comment>
<accession>A0A4V5TKY1</accession>
<reference evidence="1 2" key="1">
    <citation type="submission" date="2019-04" db="EMBL/GenBank/DDBJ databases">
        <title>Lysinibacillus genome sequencing.</title>
        <authorList>
            <person name="Dunlap C."/>
        </authorList>
    </citation>
    <scope>NUCLEOTIDE SEQUENCE [LARGE SCALE GENOMIC DNA]</scope>
    <source>
        <strain evidence="1 2">CCTCC AB 2010389</strain>
    </source>
</reference>
<gene>
    <name evidence="1" type="ORF">FC756_16055</name>
</gene>
<name>A0A4V5TKY1_9BACI</name>
<evidence type="ECO:0008006" key="3">
    <source>
        <dbReference type="Google" id="ProtNLM"/>
    </source>
</evidence>
<dbReference type="EMBL" id="SZPU01000062">
    <property type="protein sequence ID" value="TKI65563.1"/>
    <property type="molecule type" value="Genomic_DNA"/>
</dbReference>
<evidence type="ECO:0000313" key="1">
    <source>
        <dbReference type="EMBL" id="TKI65563.1"/>
    </source>
</evidence>
<protein>
    <recommendedName>
        <fullName evidence="3">Head-tail adaptor protein</fullName>
    </recommendedName>
</protein>
<dbReference type="AlphaFoldDB" id="A0A4V5TKY1"/>
<sequence length="120" mass="13794">MPKLMIFKEVIKQNSVPFTALLDQEGHYINGKWVSGKPTEVPMSGIILPLNNDDLKYIESGVYTVKEKKLYVVEPIKVDTKVKYKGDTYTIQSFKDLTEFTDVHIYLMRYRENTEGGGKV</sequence>
<dbReference type="Proteomes" id="UP000308744">
    <property type="component" value="Unassembled WGS sequence"/>
</dbReference>
<keyword evidence="2" id="KW-1185">Reference proteome</keyword>
<proteinExistence type="predicted"/>
<dbReference type="RefSeq" id="WP_107896380.1">
    <property type="nucleotide sequence ID" value="NZ_PYWM01000020.1"/>
</dbReference>